<feature type="region of interest" description="Disordered" evidence="1">
    <location>
        <begin position="21"/>
        <end position="50"/>
    </location>
</feature>
<keyword evidence="2" id="KW-0732">Signal</keyword>
<feature type="signal peptide" evidence="2">
    <location>
        <begin position="1"/>
        <end position="18"/>
    </location>
</feature>
<accession>A0A8J3Z849</accession>
<proteinExistence type="predicted"/>
<evidence type="ECO:0008006" key="5">
    <source>
        <dbReference type="Google" id="ProtNLM"/>
    </source>
</evidence>
<keyword evidence="4" id="KW-1185">Reference proteome</keyword>
<evidence type="ECO:0000313" key="3">
    <source>
        <dbReference type="EMBL" id="GIJ57075.1"/>
    </source>
</evidence>
<dbReference type="Proteomes" id="UP000612585">
    <property type="component" value="Unassembled WGS sequence"/>
</dbReference>
<evidence type="ECO:0000313" key="4">
    <source>
        <dbReference type="Proteomes" id="UP000612585"/>
    </source>
</evidence>
<reference evidence="3" key="1">
    <citation type="submission" date="2021-01" db="EMBL/GenBank/DDBJ databases">
        <title>Whole genome shotgun sequence of Virgisporangium aurantiacum NBRC 16421.</title>
        <authorList>
            <person name="Komaki H."/>
            <person name="Tamura T."/>
        </authorList>
    </citation>
    <scope>NUCLEOTIDE SEQUENCE</scope>
    <source>
        <strain evidence="3">NBRC 16421</strain>
    </source>
</reference>
<dbReference type="EMBL" id="BOPG01000028">
    <property type="protein sequence ID" value="GIJ57075.1"/>
    <property type="molecule type" value="Genomic_DNA"/>
</dbReference>
<dbReference type="AlphaFoldDB" id="A0A8J3Z849"/>
<sequence>MCGLVLAGLLLGAAGCGALPRSGDDATPGAASSPSQLVGPAGRFSPPADQCAGVTPATAQKFKLQQPSKNSLPGMDSDPATGTLVDYTVLRCSWSVDNPAKGPNGRPNMFTLSVTYSVIDPAFPKSVQVATGIYELKKEKLRTDPERQVKRSDAPAGLGDEAAYFFAVETSSLGEGGSVDLIIRSSNAYVSISFSGADLRSDPSKPRGLQLVTSAVAEDQLQPTVLGIAGEVLSLLG</sequence>
<organism evidence="3 4">
    <name type="scientific">Virgisporangium aurantiacum</name>
    <dbReference type="NCBI Taxonomy" id="175570"/>
    <lineage>
        <taxon>Bacteria</taxon>
        <taxon>Bacillati</taxon>
        <taxon>Actinomycetota</taxon>
        <taxon>Actinomycetes</taxon>
        <taxon>Micromonosporales</taxon>
        <taxon>Micromonosporaceae</taxon>
        <taxon>Virgisporangium</taxon>
    </lineage>
</organism>
<gene>
    <name evidence="3" type="ORF">Vau01_045910</name>
</gene>
<name>A0A8J3Z849_9ACTN</name>
<comment type="caution">
    <text evidence="3">The sequence shown here is derived from an EMBL/GenBank/DDBJ whole genome shotgun (WGS) entry which is preliminary data.</text>
</comment>
<protein>
    <recommendedName>
        <fullName evidence="5">DUF3558 domain-containing protein</fullName>
    </recommendedName>
</protein>
<evidence type="ECO:0000256" key="1">
    <source>
        <dbReference type="SAM" id="MobiDB-lite"/>
    </source>
</evidence>
<feature type="chain" id="PRO_5038430836" description="DUF3558 domain-containing protein" evidence="2">
    <location>
        <begin position="19"/>
        <end position="237"/>
    </location>
</feature>
<evidence type="ECO:0000256" key="2">
    <source>
        <dbReference type="SAM" id="SignalP"/>
    </source>
</evidence>